<dbReference type="PANTHER" id="PTHR31723:SF10">
    <property type="entry name" value="PATHOGEN-RELATED PROTEIN"/>
    <property type="match status" value="1"/>
</dbReference>
<sequence>MGSSDDQKTDKYRSYLYDEGEKNTRWRFGAAPNYDAVNKLFEEGRTKIWPAGSIEEKVQNLVKTFEMELFHKTRPEDYKSLDPYKLTLSLNGRKPMSMKEVGMIGGGYNFFLQTALPEAMRGYDPASETVDTSHLAFTTTFPRGFVLEVLEVYAGPPVMVFKFRHWGHMEGPFKSHAATGEMVEFFGIGVYEVDENMKIVRVEFFLDRGELLGGLMRGSAADSAHAPDEAAAAAAASSSCPFLRSTG</sequence>
<dbReference type="InterPro" id="IPR032710">
    <property type="entry name" value="NTF2-like_dom_sf"/>
</dbReference>
<dbReference type="Proteomes" id="UP000197138">
    <property type="component" value="Unassembled WGS sequence"/>
</dbReference>
<reference evidence="3" key="3">
    <citation type="journal article" date="2020" name="Plant Biotechnol. J.">
        <title>The pomegranate (Punica granatum L.) draft genome dissects genetic divergence between soft- and hard-seeded cultivars.</title>
        <authorList>
            <person name="Luo X."/>
            <person name="Li H."/>
            <person name="Wu Z."/>
            <person name="Yao W."/>
            <person name="Zhao P."/>
            <person name="Cao D."/>
            <person name="Yu H."/>
            <person name="Li K."/>
            <person name="Poudel K."/>
            <person name="Zhao D."/>
            <person name="Zhang F."/>
            <person name="Xia X."/>
            <person name="Chen L."/>
            <person name="Wang Q."/>
            <person name="Jing D."/>
            <person name="Cao S."/>
        </authorList>
    </citation>
    <scope>NUCLEOTIDE SEQUENCE [LARGE SCALE GENOMIC DNA]</scope>
</reference>
<dbReference type="InterPro" id="IPR053218">
    <property type="entry name" value="Pathogen-related_defense"/>
</dbReference>
<gene>
    <name evidence="4" type="primary">LOC116202293</name>
    <name evidence="1" type="ORF">CDL15_Pgr027868</name>
</gene>
<reference evidence="1" key="2">
    <citation type="submission" date="2017-06" db="EMBL/GenBank/DDBJ databases">
        <title>The pomegranate genome and the genomics of punicalagin biosynthesis.</title>
        <authorList>
            <person name="Xu C."/>
        </authorList>
    </citation>
    <scope>NUCLEOTIDE SEQUENCE [LARGE SCALE GENOMIC DNA]</scope>
    <source>
        <tissue evidence="1">Fresh leaf</tissue>
    </source>
</reference>
<dbReference type="PANTHER" id="PTHR31723">
    <property type="entry name" value="PATHOGENESIS-RELATED FAMILY PROTEIN"/>
    <property type="match status" value="1"/>
</dbReference>
<keyword evidence="3" id="KW-1185">Reference proteome</keyword>
<proteinExistence type="predicted"/>
<dbReference type="SUPFAM" id="SSF54427">
    <property type="entry name" value="NTF2-like"/>
    <property type="match status" value="1"/>
</dbReference>
<dbReference type="AlphaFoldDB" id="A0A218XKS9"/>
<dbReference type="Gene3D" id="3.10.450.50">
    <property type="match status" value="1"/>
</dbReference>
<dbReference type="EMBL" id="MTKT01001287">
    <property type="protein sequence ID" value="OWM85081.1"/>
    <property type="molecule type" value="Genomic_DNA"/>
</dbReference>
<dbReference type="Proteomes" id="UP000515151">
    <property type="component" value="Chromosome 4"/>
</dbReference>
<evidence type="ECO:0000313" key="1">
    <source>
        <dbReference type="EMBL" id="OWM85081.1"/>
    </source>
</evidence>
<dbReference type="OrthoDB" id="65445at2759"/>
<dbReference type="GeneID" id="116202293"/>
<accession>A0A218XKS9</accession>
<protein>
    <submittedName>
        <fullName evidence="4">Pathogen-related protein-like</fullName>
    </submittedName>
</protein>
<dbReference type="RefSeq" id="XP_031389658.1">
    <property type="nucleotide sequence ID" value="XM_031533798.1"/>
</dbReference>
<evidence type="ECO:0000313" key="3">
    <source>
        <dbReference type="Proteomes" id="UP000515151"/>
    </source>
</evidence>
<evidence type="ECO:0000313" key="4">
    <source>
        <dbReference type="RefSeq" id="XP_031389658.1"/>
    </source>
</evidence>
<organism evidence="1 2">
    <name type="scientific">Punica granatum</name>
    <name type="common">Pomegranate</name>
    <dbReference type="NCBI Taxonomy" id="22663"/>
    <lineage>
        <taxon>Eukaryota</taxon>
        <taxon>Viridiplantae</taxon>
        <taxon>Streptophyta</taxon>
        <taxon>Embryophyta</taxon>
        <taxon>Tracheophyta</taxon>
        <taxon>Spermatophyta</taxon>
        <taxon>Magnoliopsida</taxon>
        <taxon>eudicotyledons</taxon>
        <taxon>Gunneridae</taxon>
        <taxon>Pentapetalae</taxon>
        <taxon>rosids</taxon>
        <taxon>malvids</taxon>
        <taxon>Myrtales</taxon>
        <taxon>Lythraceae</taxon>
        <taxon>Punica</taxon>
    </lineage>
</organism>
<name>A0A218XKS9_PUNGR</name>
<reference evidence="4" key="4">
    <citation type="submission" date="2025-04" db="UniProtKB">
        <authorList>
            <consortium name="RefSeq"/>
        </authorList>
    </citation>
    <scope>IDENTIFICATION</scope>
    <source>
        <tissue evidence="4">Leaf</tissue>
    </source>
</reference>
<reference evidence="2" key="1">
    <citation type="journal article" date="2017" name="Plant J.">
        <title>The pomegranate (Punica granatum L.) genome and the genomics of punicalagin biosynthesis.</title>
        <authorList>
            <person name="Qin G."/>
            <person name="Xu C."/>
            <person name="Ming R."/>
            <person name="Tang H."/>
            <person name="Guyot R."/>
            <person name="Kramer E.M."/>
            <person name="Hu Y."/>
            <person name="Yi X."/>
            <person name="Qi Y."/>
            <person name="Xu X."/>
            <person name="Gao Z."/>
            <person name="Pan H."/>
            <person name="Jian J."/>
            <person name="Tian Y."/>
            <person name="Yue Z."/>
            <person name="Xu Y."/>
        </authorList>
    </citation>
    <scope>NUCLEOTIDE SEQUENCE [LARGE SCALE GENOMIC DNA]</scope>
    <source>
        <strain evidence="2">cv. Dabenzi</strain>
    </source>
</reference>
<evidence type="ECO:0000313" key="2">
    <source>
        <dbReference type="Proteomes" id="UP000197138"/>
    </source>
</evidence>